<name>A0A674P4D8_TAKRU</name>
<protein>
    <recommendedName>
        <fullName evidence="3">Ig-like domain-containing protein</fullName>
    </recommendedName>
</protein>
<dbReference type="GO" id="GO:0004888">
    <property type="term" value="F:transmembrane signaling receptor activity"/>
    <property type="evidence" value="ECO:0007669"/>
    <property type="project" value="TreeGrafter"/>
</dbReference>
<dbReference type="Pfam" id="PF13895">
    <property type="entry name" value="Ig_2"/>
    <property type="match status" value="2"/>
</dbReference>
<dbReference type="InterPro" id="IPR036179">
    <property type="entry name" value="Ig-like_dom_sf"/>
</dbReference>
<dbReference type="InterPro" id="IPR003599">
    <property type="entry name" value="Ig_sub"/>
</dbReference>
<evidence type="ECO:0000313" key="4">
    <source>
        <dbReference type="Ensembl" id="ENSTRUP00000080597.1"/>
    </source>
</evidence>
<accession>A0A674P4D8</accession>
<dbReference type="Ensembl" id="ENSTRUT00000060287.1">
    <property type="protein sequence ID" value="ENSTRUP00000080597.1"/>
    <property type="gene ID" value="ENSTRUG00000009011.3"/>
</dbReference>
<evidence type="ECO:0000313" key="5">
    <source>
        <dbReference type="Proteomes" id="UP000005226"/>
    </source>
</evidence>
<evidence type="ECO:0000256" key="1">
    <source>
        <dbReference type="ARBA" id="ARBA00022729"/>
    </source>
</evidence>
<reference evidence="4" key="3">
    <citation type="submission" date="2025-09" db="UniProtKB">
        <authorList>
            <consortium name="Ensembl"/>
        </authorList>
    </citation>
    <scope>IDENTIFICATION</scope>
</reference>
<dbReference type="Proteomes" id="UP000005226">
    <property type="component" value="Chromosome 8"/>
</dbReference>
<evidence type="ECO:0000256" key="2">
    <source>
        <dbReference type="ARBA" id="ARBA00023157"/>
    </source>
</evidence>
<dbReference type="PROSITE" id="PS50835">
    <property type="entry name" value="IG_LIKE"/>
    <property type="match status" value="2"/>
</dbReference>
<dbReference type="InterPro" id="IPR013783">
    <property type="entry name" value="Ig-like_fold"/>
</dbReference>
<proteinExistence type="predicted"/>
<sequence>TDTMSLSLTCAGDSAEWTVNRFSSSGYLTRCATWGSMTGPTCYINGQLFIDGVYWCETATGLFSNAVNITRSHNNAIVDFPVHPVTEGQPVTLRCKWKTELNLAVISFYKNDKLIQNDTQGEFFIPAVSKSDEGFYKCGRKGRMQRSAGSTSPASWMSIKDVQSAATLSVSPDRAQHFITDTMSLSLTCAGDSAEWTVNRFSSYGYLTRCATWGSMTGPTCYINGQSFIDGVYWCETATGLFSNAVNITGTYNNTIVDFPVHPVTEGQPVTLRCKWTTELNLAVISFYKNDKLIQNDTRGEFFIPAVSKSDEGFYKCGRKGRMQRSAGSTSPASWMSCRYRLVHANNPSLCPNCCCWNSSVCPSQKASTR</sequence>
<keyword evidence="1" id="KW-0732">Signal</keyword>
<dbReference type="GO" id="GO:0006955">
    <property type="term" value="P:immune response"/>
    <property type="evidence" value="ECO:0007669"/>
    <property type="project" value="TreeGrafter"/>
</dbReference>
<feature type="domain" description="Ig-like" evidence="3">
    <location>
        <begin position="85"/>
        <end position="138"/>
    </location>
</feature>
<reference evidence="4" key="2">
    <citation type="submission" date="2025-08" db="UniProtKB">
        <authorList>
            <consortium name="Ensembl"/>
        </authorList>
    </citation>
    <scope>IDENTIFICATION</scope>
</reference>
<keyword evidence="2" id="KW-1015">Disulfide bond</keyword>
<dbReference type="InParanoid" id="A0A674P4D8"/>
<feature type="domain" description="Ig-like" evidence="3">
    <location>
        <begin position="264"/>
        <end position="317"/>
    </location>
</feature>
<dbReference type="GO" id="GO:0009897">
    <property type="term" value="C:external side of plasma membrane"/>
    <property type="evidence" value="ECO:0007669"/>
    <property type="project" value="TreeGrafter"/>
</dbReference>
<dbReference type="PANTHER" id="PTHR11481">
    <property type="entry name" value="IMMUNOGLOBULIN FC RECEPTOR"/>
    <property type="match status" value="1"/>
</dbReference>
<keyword evidence="5" id="KW-1185">Reference proteome</keyword>
<dbReference type="SMART" id="SM00409">
    <property type="entry name" value="IG"/>
    <property type="match status" value="2"/>
</dbReference>
<dbReference type="InterPro" id="IPR003598">
    <property type="entry name" value="Ig_sub2"/>
</dbReference>
<dbReference type="PANTHER" id="PTHR11481:SF64">
    <property type="entry name" value="FC RECEPTOR-LIKE PROTEIN 4"/>
    <property type="match status" value="1"/>
</dbReference>
<dbReference type="GO" id="GO:0007166">
    <property type="term" value="P:cell surface receptor signaling pathway"/>
    <property type="evidence" value="ECO:0007669"/>
    <property type="project" value="TreeGrafter"/>
</dbReference>
<evidence type="ECO:0000259" key="3">
    <source>
        <dbReference type="PROSITE" id="PS50835"/>
    </source>
</evidence>
<organism evidence="4 5">
    <name type="scientific">Takifugu rubripes</name>
    <name type="common">Japanese pufferfish</name>
    <name type="synonym">Fugu rubripes</name>
    <dbReference type="NCBI Taxonomy" id="31033"/>
    <lineage>
        <taxon>Eukaryota</taxon>
        <taxon>Metazoa</taxon>
        <taxon>Chordata</taxon>
        <taxon>Craniata</taxon>
        <taxon>Vertebrata</taxon>
        <taxon>Euteleostomi</taxon>
        <taxon>Actinopterygii</taxon>
        <taxon>Neopterygii</taxon>
        <taxon>Teleostei</taxon>
        <taxon>Neoteleostei</taxon>
        <taxon>Acanthomorphata</taxon>
        <taxon>Eupercaria</taxon>
        <taxon>Tetraodontiformes</taxon>
        <taxon>Tetradontoidea</taxon>
        <taxon>Tetraodontidae</taxon>
        <taxon>Takifugu</taxon>
    </lineage>
</organism>
<dbReference type="GeneTree" id="ENSGT01010000228334"/>
<dbReference type="Gene3D" id="2.60.40.10">
    <property type="entry name" value="Immunoglobulins"/>
    <property type="match status" value="2"/>
</dbReference>
<dbReference type="AlphaFoldDB" id="A0A674P4D8"/>
<dbReference type="InterPro" id="IPR050488">
    <property type="entry name" value="Ig_Fc_receptor"/>
</dbReference>
<dbReference type="SMART" id="SM00408">
    <property type="entry name" value="IGc2"/>
    <property type="match status" value="2"/>
</dbReference>
<reference evidence="4 5" key="1">
    <citation type="journal article" date="2011" name="Genome Biol. Evol.">
        <title>Integration of the genetic map and genome assembly of fugu facilitates insights into distinct features of genome evolution in teleosts and mammals.</title>
        <authorList>
            <person name="Kai W."/>
            <person name="Kikuchi K."/>
            <person name="Tohari S."/>
            <person name="Chew A.K."/>
            <person name="Tay A."/>
            <person name="Fujiwara A."/>
            <person name="Hosoya S."/>
            <person name="Suetake H."/>
            <person name="Naruse K."/>
            <person name="Brenner S."/>
            <person name="Suzuki Y."/>
            <person name="Venkatesh B."/>
        </authorList>
    </citation>
    <scope>NUCLEOTIDE SEQUENCE [LARGE SCALE GENOMIC DNA]</scope>
</reference>
<dbReference type="SUPFAM" id="SSF48726">
    <property type="entry name" value="Immunoglobulin"/>
    <property type="match status" value="1"/>
</dbReference>
<dbReference type="InterPro" id="IPR007110">
    <property type="entry name" value="Ig-like_dom"/>
</dbReference>